<sequence length="135" mass="14005">MRRRSGLGAGRCALVLLRDLTLRRLTLRGLTRGRSIARSGVGAGCRALVLLALWRLLLGLSRLVALAAPLSDGLTVLLARGLSLVLRLLLGLTSLVAIATTPADGLVLLPLLILTGLASLRNAAALSHTFATLGA</sequence>
<evidence type="ECO:0000313" key="3">
    <source>
        <dbReference type="Proteomes" id="UP000063308"/>
    </source>
</evidence>
<evidence type="ECO:0000313" key="2">
    <source>
        <dbReference type="EMBL" id="BAR62531.1"/>
    </source>
</evidence>
<dbReference type="AlphaFoldDB" id="A0A0E4FYL7"/>
<feature type="transmembrane region" description="Helical" evidence="1">
    <location>
        <begin position="47"/>
        <end position="65"/>
    </location>
</feature>
<keyword evidence="1" id="KW-0812">Transmembrane</keyword>
<evidence type="ECO:0000256" key="1">
    <source>
        <dbReference type="SAM" id="Phobius"/>
    </source>
</evidence>
<keyword evidence="1" id="KW-0472">Membrane</keyword>
<gene>
    <name evidence="2" type="ORF">NK6_9392</name>
</gene>
<accession>A0A0E4FYL7</accession>
<feature type="transmembrane region" description="Helical" evidence="1">
    <location>
        <begin position="105"/>
        <end position="124"/>
    </location>
</feature>
<keyword evidence="1" id="KW-1133">Transmembrane helix</keyword>
<proteinExistence type="predicted"/>
<dbReference type="Proteomes" id="UP000063308">
    <property type="component" value="Chromosome"/>
</dbReference>
<protein>
    <submittedName>
        <fullName evidence="2">Uncharacterized protein</fullName>
    </submittedName>
</protein>
<reference evidence="2 3" key="1">
    <citation type="submission" date="2014-11" db="EMBL/GenBank/DDBJ databases">
        <title>Symbiosis island explosion on the genome of extra-slow-growing strains of soybean bradyrhizobia with massive insertion sequences.</title>
        <authorList>
            <person name="Iida T."/>
            <person name="Minamisawa K."/>
        </authorList>
    </citation>
    <scope>NUCLEOTIDE SEQUENCE [LARGE SCALE GENOMIC DNA]</scope>
    <source>
        <strain evidence="2 3">NK6</strain>
    </source>
</reference>
<dbReference type="EMBL" id="AP014685">
    <property type="protein sequence ID" value="BAR62531.1"/>
    <property type="molecule type" value="Genomic_DNA"/>
</dbReference>
<organism evidence="2 3">
    <name type="scientific">Bradyrhizobium diazoefficiens</name>
    <dbReference type="NCBI Taxonomy" id="1355477"/>
    <lineage>
        <taxon>Bacteria</taxon>
        <taxon>Pseudomonadati</taxon>
        <taxon>Pseudomonadota</taxon>
        <taxon>Alphaproteobacteria</taxon>
        <taxon>Hyphomicrobiales</taxon>
        <taxon>Nitrobacteraceae</taxon>
        <taxon>Bradyrhizobium</taxon>
    </lineage>
</organism>
<name>A0A0E4FYL7_9BRAD</name>
<feature type="transmembrane region" description="Helical" evidence="1">
    <location>
        <begin position="77"/>
        <end position="99"/>
    </location>
</feature>